<accession>A0A0F9N502</accession>
<evidence type="ECO:0000256" key="1">
    <source>
        <dbReference type="SAM" id="MobiDB-lite"/>
    </source>
</evidence>
<feature type="compositionally biased region" description="Basic and acidic residues" evidence="1">
    <location>
        <begin position="15"/>
        <end position="82"/>
    </location>
</feature>
<organism evidence="3">
    <name type="scientific">marine sediment metagenome</name>
    <dbReference type="NCBI Taxonomy" id="412755"/>
    <lineage>
        <taxon>unclassified sequences</taxon>
        <taxon>metagenomes</taxon>
        <taxon>ecological metagenomes</taxon>
    </lineage>
</organism>
<feature type="region of interest" description="Disordered" evidence="1">
    <location>
        <begin position="1"/>
        <end position="84"/>
    </location>
</feature>
<reference evidence="3" key="1">
    <citation type="journal article" date="2015" name="Nature">
        <title>Complex archaea that bridge the gap between prokaryotes and eukaryotes.</title>
        <authorList>
            <person name="Spang A."/>
            <person name="Saw J.H."/>
            <person name="Jorgensen S.L."/>
            <person name="Zaremba-Niedzwiedzka K."/>
            <person name="Martijn J."/>
            <person name="Lind A.E."/>
            <person name="van Eijk R."/>
            <person name="Schleper C."/>
            <person name="Guy L."/>
            <person name="Ettema T.J."/>
        </authorList>
    </citation>
    <scope>NUCLEOTIDE SEQUENCE</scope>
</reference>
<keyword evidence="2" id="KW-0472">Membrane</keyword>
<feature type="transmembrane region" description="Helical" evidence="2">
    <location>
        <begin position="212"/>
        <end position="229"/>
    </location>
</feature>
<evidence type="ECO:0000313" key="3">
    <source>
        <dbReference type="EMBL" id="KKN14660.1"/>
    </source>
</evidence>
<name>A0A0F9N502_9ZZZZ</name>
<keyword evidence="2" id="KW-0812">Transmembrane</keyword>
<proteinExistence type="predicted"/>
<dbReference type="EMBL" id="LAZR01003795">
    <property type="protein sequence ID" value="KKN14660.1"/>
    <property type="molecule type" value="Genomic_DNA"/>
</dbReference>
<evidence type="ECO:0000256" key="2">
    <source>
        <dbReference type="SAM" id="Phobius"/>
    </source>
</evidence>
<dbReference type="AlphaFoldDB" id="A0A0F9N502"/>
<sequence length="230" mass="27119">MNKKEEQALISRLLELGKENKEETKKTEKKEKEEIAEAKAESEKEEEKEKEEKKLEEEMKEIAQEMKELEEKKDKKDEISKKESKKLKKKDWRNNLFNAKKFKRPNRVAVVYLRNNGIAEPMQVDTKDGFFSINGKTYHERKDCVYSFHKDRIPFAVIPEWSMTPIGTKRWEEQTMHEKFNELQDHLLRGIRHAELVRRTGVGMGGMDAKKMIGLGILVMVGMVVLFNYI</sequence>
<comment type="caution">
    <text evidence="3">The sequence shown here is derived from an EMBL/GenBank/DDBJ whole genome shotgun (WGS) entry which is preliminary data.</text>
</comment>
<gene>
    <name evidence="3" type="ORF">LCGC14_0993910</name>
</gene>
<protein>
    <submittedName>
        <fullName evidence="3">Uncharacterized protein</fullName>
    </submittedName>
</protein>
<keyword evidence="2" id="KW-1133">Transmembrane helix</keyword>